<proteinExistence type="inferred from homology"/>
<keyword evidence="5" id="KW-0804">Transcription</keyword>
<dbReference type="InterPro" id="IPR000524">
    <property type="entry name" value="Tscrpt_reg_HTH_GntR"/>
</dbReference>
<evidence type="ECO:0000313" key="7">
    <source>
        <dbReference type="EMBL" id="SCA54782.1"/>
    </source>
</evidence>
<dbReference type="SMART" id="SM00345">
    <property type="entry name" value="HTH_GNTR"/>
    <property type="match status" value="1"/>
</dbReference>
<dbReference type="AlphaFoldDB" id="A0A1C3RC39"/>
<dbReference type="InterPro" id="IPR051446">
    <property type="entry name" value="HTH_trans_reg/aminotransferase"/>
</dbReference>
<dbReference type="InterPro" id="IPR015421">
    <property type="entry name" value="PyrdxlP-dep_Trfase_major"/>
</dbReference>
<dbReference type="Pfam" id="PF00155">
    <property type="entry name" value="Aminotran_1_2"/>
    <property type="match status" value="1"/>
</dbReference>
<evidence type="ECO:0000256" key="4">
    <source>
        <dbReference type="ARBA" id="ARBA00023125"/>
    </source>
</evidence>
<accession>A0A1C3RC39</accession>
<dbReference type="Proteomes" id="UP000231658">
    <property type="component" value="Unassembled WGS sequence"/>
</dbReference>
<protein>
    <submittedName>
        <fullName evidence="7">Transcriptional regulator</fullName>
    </submittedName>
</protein>
<dbReference type="InterPro" id="IPR004839">
    <property type="entry name" value="Aminotransferase_I/II_large"/>
</dbReference>
<dbReference type="CDD" id="cd00609">
    <property type="entry name" value="AAT_like"/>
    <property type="match status" value="1"/>
</dbReference>
<feature type="domain" description="HTH gntR-type" evidence="6">
    <location>
        <begin position="19"/>
        <end position="87"/>
    </location>
</feature>
<dbReference type="EMBL" id="FLYE01000001">
    <property type="protein sequence ID" value="SCA54782.1"/>
    <property type="molecule type" value="Genomic_DNA"/>
</dbReference>
<evidence type="ECO:0000256" key="3">
    <source>
        <dbReference type="ARBA" id="ARBA00023015"/>
    </source>
</evidence>
<keyword evidence="2" id="KW-0663">Pyridoxal phosphate</keyword>
<dbReference type="PANTHER" id="PTHR46577:SF1">
    <property type="entry name" value="HTH-TYPE TRANSCRIPTIONAL REGULATORY PROTEIN GABR"/>
    <property type="match status" value="1"/>
</dbReference>
<dbReference type="PROSITE" id="PS50949">
    <property type="entry name" value="HTH_GNTR"/>
    <property type="match status" value="1"/>
</dbReference>
<dbReference type="Gene3D" id="3.40.640.10">
    <property type="entry name" value="Type I PLP-dependent aspartate aminotransferase-like (Major domain)"/>
    <property type="match status" value="1"/>
</dbReference>
<evidence type="ECO:0000313" key="8">
    <source>
        <dbReference type="Proteomes" id="UP000231658"/>
    </source>
</evidence>
<dbReference type="Gene3D" id="1.10.10.10">
    <property type="entry name" value="Winged helix-like DNA-binding domain superfamily/Winged helix DNA-binding domain"/>
    <property type="match status" value="1"/>
</dbReference>
<evidence type="ECO:0000259" key="6">
    <source>
        <dbReference type="PROSITE" id="PS50949"/>
    </source>
</evidence>
<dbReference type="RefSeq" id="WP_069185531.1">
    <property type="nucleotide sequence ID" value="NZ_FLYE01000001.1"/>
</dbReference>
<evidence type="ECO:0000256" key="2">
    <source>
        <dbReference type="ARBA" id="ARBA00022898"/>
    </source>
</evidence>
<dbReference type="GO" id="GO:0030170">
    <property type="term" value="F:pyridoxal phosphate binding"/>
    <property type="evidence" value="ECO:0007669"/>
    <property type="project" value="InterPro"/>
</dbReference>
<sequence>MDELIYSEIKQRWQAHSKLPKYRVLYDLLREMVLSGLLVGGAVLPPSRSLAKQLKISRNTVNQSYEMLQSDGFLRSQQGSGVFVSEDVVDAQLISAEIEGEGEGDTPDISPRVREWVSVRRRHGRVVNAQPFSTGQPALDEFPFDIWARLLSRRWRLSGQALAVSEDASGYLLLRQHLAAYLQTSRGVKCSPEQIMIVSGAQQGLDLIARVLWSEGARVLVEDPAFPGMDGVIRGSGAELVSAPVDQDGILIEGFDNIKSYMVTPSRNYPLGVTMSLARRLNLLKEARRQQAWIVEDDFDSEFRFDGPPLSSLQGLDRDGRVIYVGTFSRIIFPALRLGYLVLPQKLVEPFRVAKSYIDGHASIVHQAALADFFEEGYFSSHIRRMKKLYQERRGYLIERLEAELSEFVKILPADGGLHLCVVFKVDIDDVAFAAQLEKDGVTLRPLSPFYRCVAPLRGMVMGFAGFDREKTDAALQIVKKNLSKLPEFTSIS</sequence>
<dbReference type="GO" id="GO:0003700">
    <property type="term" value="F:DNA-binding transcription factor activity"/>
    <property type="evidence" value="ECO:0007669"/>
    <property type="project" value="InterPro"/>
</dbReference>
<evidence type="ECO:0000256" key="1">
    <source>
        <dbReference type="ARBA" id="ARBA00005384"/>
    </source>
</evidence>
<dbReference type="Pfam" id="PF00392">
    <property type="entry name" value="GntR"/>
    <property type="match status" value="1"/>
</dbReference>
<dbReference type="PRINTS" id="PR00035">
    <property type="entry name" value="HTHGNTR"/>
</dbReference>
<dbReference type="SUPFAM" id="SSF46785">
    <property type="entry name" value="Winged helix' DNA-binding domain"/>
    <property type="match status" value="1"/>
</dbReference>
<comment type="similarity">
    <text evidence="1">In the C-terminal section; belongs to the class-I pyridoxal-phosphate-dependent aminotransferase family.</text>
</comment>
<dbReference type="InterPro" id="IPR015424">
    <property type="entry name" value="PyrdxlP-dep_Trfase"/>
</dbReference>
<keyword evidence="4" id="KW-0238">DNA-binding</keyword>
<gene>
    <name evidence="7" type="ORF">MTBPR1_10029</name>
</gene>
<name>A0A1C3RC39_9PROT</name>
<dbReference type="InterPro" id="IPR036388">
    <property type="entry name" value="WH-like_DNA-bd_sf"/>
</dbReference>
<keyword evidence="3" id="KW-0805">Transcription regulation</keyword>
<organism evidence="7 8">
    <name type="scientific">Candidatus Terasakiella magnetica</name>
    <dbReference type="NCBI Taxonomy" id="1867952"/>
    <lineage>
        <taxon>Bacteria</taxon>
        <taxon>Pseudomonadati</taxon>
        <taxon>Pseudomonadota</taxon>
        <taxon>Alphaproteobacteria</taxon>
        <taxon>Rhodospirillales</taxon>
        <taxon>Terasakiellaceae</taxon>
        <taxon>Terasakiella</taxon>
    </lineage>
</organism>
<dbReference type="PANTHER" id="PTHR46577">
    <property type="entry name" value="HTH-TYPE TRANSCRIPTIONAL REGULATORY PROTEIN GABR"/>
    <property type="match status" value="1"/>
</dbReference>
<reference evidence="7 8" key="1">
    <citation type="submission" date="2016-07" db="EMBL/GenBank/DDBJ databases">
        <authorList>
            <person name="Lefevre C.T."/>
        </authorList>
    </citation>
    <scope>NUCLEOTIDE SEQUENCE [LARGE SCALE GENOMIC DNA]</scope>
    <source>
        <strain evidence="7">PR1</strain>
    </source>
</reference>
<dbReference type="CDD" id="cd07377">
    <property type="entry name" value="WHTH_GntR"/>
    <property type="match status" value="1"/>
</dbReference>
<dbReference type="GO" id="GO:0003677">
    <property type="term" value="F:DNA binding"/>
    <property type="evidence" value="ECO:0007669"/>
    <property type="project" value="UniProtKB-KW"/>
</dbReference>
<dbReference type="InterPro" id="IPR036390">
    <property type="entry name" value="WH_DNA-bd_sf"/>
</dbReference>
<keyword evidence="8" id="KW-1185">Reference proteome</keyword>
<dbReference type="SUPFAM" id="SSF53383">
    <property type="entry name" value="PLP-dependent transferases"/>
    <property type="match status" value="1"/>
</dbReference>
<dbReference type="OrthoDB" id="9808770at2"/>
<evidence type="ECO:0000256" key="5">
    <source>
        <dbReference type="ARBA" id="ARBA00023163"/>
    </source>
</evidence>
<dbReference type="STRING" id="1867952.MTBPR1_10029"/>